<proteinExistence type="predicted"/>
<dbReference type="EMBL" id="LR862135">
    <property type="protein sequence ID" value="CAD1841053.1"/>
    <property type="molecule type" value="Genomic_DNA"/>
</dbReference>
<dbReference type="AlphaFoldDB" id="A0A6V7QD43"/>
<evidence type="ECO:0000313" key="1">
    <source>
        <dbReference type="EMBL" id="CAD1841053.1"/>
    </source>
</evidence>
<accession>A0A6V7QD43</accession>
<sequence length="313" mass="34316">MPFSLSVFPTPPSSLCLPCASPEAPPMPYPFSLSSPRRPLSTLSSHSTFRFSLYPLPTPLSTLPEATLSLYLLSTAPLSLALPSSGVSMCDLADCPLLSDRICGILSHRGIDLLGFPASDPTVVLYFTLIMVTEYGIKSVPALYSIAFNYFQLKSAYKSSSFATFPIVTKGFERIIVRLWRDAMLGWPAHRQPLDIVGFLWLEGCDAWMACSQATARYCGNELFEETSFALAISSSYPQPVVGNLEVQSVFSRSIDEQISNELFEEASSALAVPSICPQSGVDNSEVQPAKWRRKLFLGPTQEDAEDAEKNED</sequence>
<protein>
    <submittedName>
        <fullName evidence="1">Uncharacterized protein</fullName>
    </submittedName>
</protein>
<reference evidence="1" key="1">
    <citation type="submission" date="2020-07" db="EMBL/GenBank/DDBJ databases">
        <authorList>
            <person name="Lin J."/>
        </authorList>
    </citation>
    <scope>NUCLEOTIDE SEQUENCE</scope>
</reference>
<name>A0A6V7QD43_ANACO</name>
<organism evidence="1">
    <name type="scientific">Ananas comosus var. bracteatus</name>
    <name type="common">red pineapple</name>
    <dbReference type="NCBI Taxonomy" id="296719"/>
    <lineage>
        <taxon>Eukaryota</taxon>
        <taxon>Viridiplantae</taxon>
        <taxon>Streptophyta</taxon>
        <taxon>Embryophyta</taxon>
        <taxon>Tracheophyta</taxon>
        <taxon>Spermatophyta</taxon>
        <taxon>Magnoliopsida</taxon>
        <taxon>Liliopsida</taxon>
        <taxon>Poales</taxon>
        <taxon>Bromeliaceae</taxon>
        <taxon>Bromelioideae</taxon>
        <taxon>Ananas</taxon>
    </lineage>
</organism>
<gene>
    <name evidence="1" type="ORF">CB5_LOCUS24264</name>
</gene>